<protein>
    <submittedName>
        <fullName evidence="1">Uncharacterized protein</fullName>
    </submittedName>
</protein>
<proteinExistence type="predicted"/>
<dbReference type="EMBL" id="SUNJ01012309">
    <property type="protein sequence ID" value="TPP58166.1"/>
    <property type="molecule type" value="Genomic_DNA"/>
</dbReference>
<keyword evidence="2" id="KW-1185">Reference proteome</keyword>
<dbReference type="AlphaFoldDB" id="A0A504YCA7"/>
<gene>
    <name evidence="1" type="ORF">FGIG_12364</name>
</gene>
<name>A0A504YCA7_FASGI</name>
<evidence type="ECO:0000313" key="2">
    <source>
        <dbReference type="Proteomes" id="UP000316759"/>
    </source>
</evidence>
<accession>A0A504YCA7</accession>
<reference evidence="1 2" key="1">
    <citation type="submission" date="2019-04" db="EMBL/GenBank/DDBJ databases">
        <title>Annotation for the trematode Fasciola gigantica.</title>
        <authorList>
            <person name="Choi Y.-J."/>
        </authorList>
    </citation>
    <scope>NUCLEOTIDE SEQUENCE [LARGE SCALE GENOMIC DNA]</scope>
    <source>
        <strain evidence="1">Uganda_cow_1</strain>
    </source>
</reference>
<sequence length="91" mass="10247">MEQSGAILRTENTIKLNFINSANCILLAFESHKKMTRSSTLMFRISLGPLEIHPITDCLIRPELQLTQQSTDSSFSIRLGNCLKNVRLIPS</sequence>
<dbReference type="Proteomes" id="UP000316759">
    <property type="component" value="Unassembled WGS sequence"/>
</dbReference>
<organism evidence="1 2">
    <name type="scientific">Fasciola gigantica</name>
    <name type="common">Giant liver fluke</name>
    <dbReference type="NCBI Taxonomy" id="46835"/>
    <lineage>
        <taxon>Eukaryota</taxon>
        <taxon>Metazoa</taxon>
        <taxon>Spiralia</taxon>
        <taxon>Lophotrochozoa</taxon>
        <taxon>Platyhelminthes</taxon>
        <taxon>Trematoda</taxon>
        <taxon>Digenea</taxon>
        <taxon>Plagiorchiida</taxon>
        <taxon>Echinostomata</taxon>
        <taxon>Echinostomatoidea</taxon>
        <taxon>Fasciolidae</taxon>
        <taxon>Fasciola</taxon>
    </lineage>
</organism>
<comment type="caution">
    <text evidence="1">The sequence shown here is derived from an EMBL/GenBank/DDBJ whole genome shotgun (WGS) entry which is preliminary data.</text>
</comment>
<evidence type="ECO:0000313" key="1">
    <source>
        <dbReference type="EMBL" id="TPP58166.1"/>
    </source>
</evidence>